<keyword evidence="1" id="KW-1133">Transmembrane helix</keyword>
<reference evidence="3" key="1">
    <citation type="submission" date="2025-08" db="UniProtKB">
        <authorList>
            <consortium name="Ensembl"/>
        </authorList>
    </citation>
    <scope>IDENTIFICATION</scope>
</reference>
<dbReference type="Proteomes" id="UP000261620">
    <property type="component" value="Unplaced"/>
</dbReference>
<dbReference type="STRING" id="94237.ENSMMOP00000027326"/>
<feature type="transmembrane region" description="Helical" evidence="1">
    <location>
        <begin position="15"/>
        <end position="34"/>
    </location>
</feature>
<keyword evidence="1" id="KW-0812">Transmembrane</keyword>
<evidence type="ECO:0000256" key="1">
    <source>
        <dbReference type="SAM" id="Phobius"/>
    </source>
</evidence>
<reference evidence="3" key="2">
    <citation type="submission" date="2025-09" db="UniProtKB">
        <authorList>
            <consortium name="Ensembl"/>
        </authorList>
    </citation>
    <scope>IDENTIFICATION</scope>
</reference>
<dbReference type="SMART" id="SM00034">
    <property type="entry name" value="CLECT"/>
    <property type="match status" value="1"/>
</dbReference>
<dbReference type="InterPro" id="IPR016186">
    <property type="entry name" value="C-type_lectin-like/link_sf"/>
</dbReference>
<dbReference type="PANTHER" id="PTHR45784">
    <property type="entry name" value="C-TYPE LECTIN DOMAIN FAMILY 20 MEMBER A-RELATED"/>
    <property type="match status" value="1"/>
</dbReference>
<dbReference type="Pfam" id="PF00059">
    <property type="entry name" value="Lectin_C"/>
    <property type="match status" value="1"/>
</dbReference>
<dbReference type="Gene3D" id="3.10.100.10">
    <property type="entry name" value="Mannose-Binding Protein A, subunit A"/>
    <property type="match status" value="1"/>
</dbReference>
<dbReference type="PANTHER" id="PTHR45784:SF3">
    <property type="entry name" value="C-TYPE LECTIN DOMAIN FAMILY 4 MEMBER K-LIKE-RELATED"/>
    <property type="match status" value="1"/>
</dbReference>
<dbReference type="Ensembl" id="ENSMMOT00000027791.1">
    <property type="protein sequence ID" value="ENSMMOP00000027326.1"/>
    <property type="gene ID" value="ENSMMOG00000020665.1"/>
</dbReference>
<feature type="domain" description="C-type lectin" evidence="2">
    <location>
        <begin position="45"/>
        <end position="151"/>
    </location>
</feature>
<dbReference type="SUPFAM" id="SSF56436">
    <property type="entry name" value="C-type lectin-like"/>
    <property type="match status" value="1"/>
</dbReference>
<keyword evidence="1" id="KW-0472">Membrane</keyword>
<organism evidence="3 4">
    <name type="scientific">Mola mola</name>
    <name type="common">Ocean sunfish</name>
    <name type="synonym">Tetraodon mola</name>
    <dbReference type="NCBI Taxonomy" id="94237"/>
    <lineage>
        <taxon>Eukaryota</taxon>
        <taxon>Metazoa</taxon>
        <taxon>Chordata</taxon>
        <taxon>Craniata</taxon>
        <taxon>Vertebrata</taxon>
        <taxon>Euteleostomi</taxon>
        <taxon>Actinopterygii</taxon>
        <taxon>Neopterygii</taxon>
        <taxon>Teleostei</taxon>
        <taxon>Neoteleostei</taxon>
        <taxon>Acanthomorphata</taxon>
        <taxon>Eupercaria</taxon>
        <taxon>Tetraodontiformes</taxon>
        <taxon>Molidae</taxon>
        <taxon>Mola</taxon>
    </lineage>
</organism>
<dbReference type="InterPro" id="IPR016187">
    <property type="entry name" value="CTDL_fold"/>
</dbReference>
<dbReference type="PROSITE" id="PS50041">
    <property type="entry name" value="C_TYPE_LECTIN_2"/>
    <property type="match status" value="1"/>
</dbReference>
<proteinExistence type="predicted"/>
<dbReference type="AlphaFoldDB" id="A0A3Q3XQ79"/>
<sequence length="174" mass="20521">MSLRAYGCASFRRKYVVTLTELCIYILVLCLIVLSKCYVEHVIEFIFITDLNLAWVDARDYCRTFYDDLATIADVRENDLITDMAEVLNPDGFWIGLHDDIFDWKWSLVSDDIEARNQTFMPWQENEPDNLNSAEHCVSMVAEGLWRDRNCMMKLEISFFEQLIPRKCTYDTEK</sequence>
<evidence type="ECO:0000259" key="2">
    <source>
        <dbReference type="PROSITE" id="PS50041"/>
    </source>
</evidence>
<evidence type="ECO:0000313" key="3">
    <source>
        <dbReference type="Ensembl" id="ENSMMOP00000027326.1"/>
    </source>
</evidence>
<protein>
    <recommendedName>
        <fullName evidence="2">C-type lectin domain-containing protein</fullName>
    </recommendedName>
</protein>
<name>A0A3Q3XQ79_MOLML</name>
<keyword evidence="4" id="KW-1185">Reference proteome</keyword>
<dbReference type="InterPro" id="IPR001304">
    <property type="entry name" value="C-type_lectin-like"/>
</dbReference>
<evidence type="ECO:0000313" key="4">
    <source>
        <dbReference type="Proteomes" id="UP000261620"/>
    </source>
</evidence>
<accession>A0A3Q3XQ79</accession>